<organism evidence="2 3">
    <name type="scientific">Antrihabitans cavernicola</name>
    <dbReference type="NCBI Taxonomy" id="2495913"/>
    <lineage>
        <taxon>Bacteria</taxon>
        <taxon>Bacillati</taxon>
        <taxon>Actinomycetota</taxon>
        <taxon>Actinomycetes</taxon>
        <taxon>Mycobacteriales</taxon>
        <taxon>Nocardiaceae</taxon>
        <taxon>Antrihabitans</taxon>
    </lineage>
</organism>
<gene>
    <name evidence="2" type="ORF">FOY51_01915</name>
</gene>
<evidence type="ECO:0000313" key="3">
    <source>
        <dbReference type="Proteomes" id="UP000322244"/>
    </source>
</evidence>
<reference evidence="2 3" key="1">
    <citation type="submission" date="2019-07" db="EMBL/GenBank/DDBJ databases">
        <title>Rhodococcus cavernicolus sp. nov., isolated from a cave.</title>
        <authorList>
            <person name="Lee S.D."/>
        </authorList>
    </citation>
    <scope>NUCLEOTIDE SEQUENCE [LARGE SCALE GENOMIC DNA]</scope>
    <source>
        <strain evidence="2 3">C1-24</strain>
    </source>
</reference>
<evidence type="ECO:0000259" key="1">
    <source>
        <dbReference type="Pfam" id="PF13349"/>
    </source>
</evidence>
<dbReference type="RefSeq" id="WP_149428493.1">
    <property type="nucleotide sequence ID" value="NZ_VLNY01000001.1"/>
</dbReference>
<protein>
    <submittedName>
        <fullName evidence="2">DUF4097 domain-containing protein</fullName>
    </submittedName>
</protein>
<dbReference type="Pfam" id="PF13349">
    <property type="entry name" value="DUF4097"/>
    <property type="match status" value="1"/>
</dbReference>
<feature type="domain" description="DUF4097" evidence="1">
    <location>
        <begin position="14"/>
        <end position="253"/>
    </location>
</feature>
<dbReference type="InterPro" id="IPR025164">
    <property type="entry name" value="Toastrack_DUF4097"/>
</dbReference>
<dbReference type="EMBL" id="VLNY01000001">
    <property type="protein sequence ID" value="KAA0024718.1"/>
    <property type="molecule type" value="Genomic_DNA"/>
</dbReference>
<name>A0A5A7SF35_9NOCA</name>
<proteinExistence type="predicted"/>
<evidence type="ECO:0000313" key="2">
    <source>
        <dbReference type="EMBL" id="KAA0024718.1"/>
    </source>
</evidence>
<keyword evidence="3" id="KW-1185">Reference proteome</keyword>
<dbReference type="AlphaFoldDB" id="A0A5A7SF35"/>
<comment type="caution">
    <text evidence="2">The sequence shown here is derived from an EMBL/GenBank/DDBJ whole genome shotgun (WGS) entry which is preliminary data.</text>
</comment>
<accession>A0A5A7SF35</accession>
<sequence length="287" mass="29852">MQTYDTPNPIAVIIDVMVADVTIDASDRTDSMVTVTPSNPSKPADVKAAEQCKVGFADGRLTVKSLKQWKMYSPFGPTGSIDVLVEVPTGSQVSGDSSLGTFRSEGRLGDCIIKTSMGGIHLDQTAKLNADSSSGDITVNRVIGRTEASTGNGAITFRDIDGTAAIKNSNGETRVDVVTGDIRVNSANGAVTIGSAHASVDAKTANGNIRVAEVVEGAVVLETALGELEIGVREGTAAWLDAHTQFGRVDSTLDESGSPAAGKVVEVRARTSMGDIIVHRSSVAYRS</sequence>
<dbReference type="Proteomes" id="UP000322244">
    <property type="component" value="Unassembled WGS sequence"/>
</dbReference>
<dbReference type="OrthoDB" id="3252095at2"/>